<evidence type="ECO:0000313" key="2">
    <source>
        <dbReference type="Proteomes" id="UP000326979"/>
    </source>
</evidence>
<dbReference type="EMBL" id="VJZE01000277">
    <property type="protein sequence ID" value="MPY43982.1"/>
    <property type="molecule type" value="Genomic_DNA"/>
</dbReference>
<dbReference type="Pfam" id="PF09234">
    <property type="entry name" value="DUF1963"/>
    <property type="match status" value="1"/>
</dbReference>
<evidence type="ECO:0000313" key="1">
    <source>
        <dbReference type="EMBL" id="MPY43982.1"/>
    </source>
</evidence>
<comment type="caution">
    <text evidence="1">The sequence shown here is derived from an EMBL/GenBank/DDBJ whole genome shotgun (WGS) entry which is preliminary data.</text>
</comment>
<dbReference type="InterPro" id="IPR015315">
    <property type="entry name" value="DUF1963"/>
</dbReference>
<dbReference type="InterPro" id="IPR035948">
    <property type="entry name" value="YwqG-like_sf"/>
</dbReference>
<proteinExistence type="predicted"/>
<name>A0A5N8WA28_9ACTN</name>
<dbReference type="Proteomes" id="UP000326979">
    <property type="component" value="Unassembled WGS sequence"/>
</dbReference>
<dbReference type="AlphaFoldDB" id="A0A5N8WA28"/>
<sequence length="246" mass="27408">MSSLKAYREAAREQDIPEHIIDRALRLARPRIELRPKGDSGAPVAGHYGGHPRLPPDVEWSGYPDLIASVDCAAVPVGELDIPLPQDGHLLFFADRRLPDWAPATAGRVVYVPAGTVTAERIPSGEHRRYTCEAFPLRGRLDWRMPGGDCNVIVEDEANSDLYEEHGLDLDRTVAGELTLGGYPCPTQSDPCSWPDEGDEAWILLAQADYEFLDDPHTCAAYWLIRRGDLAARNFDDVRTCEQSWM</sequence>
<keyword evidence="2" id="KW-1185">Reference proteome</keyword>
<accession>A0A5N8WA28</accession>
<dbReference type="SUPFAM" id="SSF103032">
    <property type="entry name" value="Hypothetical protein YwqG"/>
    <property type="match status" value="1"/>
</dbReference>
<dbReference type="RefSeq" id="WP_152788915.1">
    <property type="nucleotide sequence ID" value="NZ_BAABEQ010000061.1"/>
</dbReference>
<organism evidence="1 2">
    <name type="scientific">Streptomyces phyllanthi</name>
    <dbReference type="NCBI Taxonomy" id="1803180"/>
    <lineage>
        <taxon>Bacteria</taxon>
        <taxon>Bacillati</taxon>
        <taxon>Actinomycetota</taxon>
        <taxon>Actinomycetes</taxon>
        <taxon>Kitasatosporales</taxon>
        <taxon>Streptomycetaceae</taxon>
        <taxon>Streptomyces</taxon>
    </lineage>
</organism>
<dbReference type="OrthoDB" id="4775619at2"/>
<dbReference type="Gene3D" id="2.30.320.10">
    <property type="entry name" value="YwqG-like"/>
    <property type="match status" value="1"/>
</dbReference>
<reference evidence="1 2" key="1">
    <citation type="submission" date="2019-07" db="EMBL/GenBank/DDBJ databases">
        <title>New species of Amycolatopsis and Streptomyces.</title>
        <authorList>
            <person name="Duangmal K."/>
            <person name="Teo W.F.A."/>
            <person name="Lipun K."/>
        </authorList>
    </citation>
    <scope>NUCLEOTIDE SEQUENCE [LARGE SCALE GENOMIC DNA]</scope>
    <source>
        <strain evidence="1 2">TISTR 2346</strain>
    </source>
</reference>
<protein>
    <submittedName>
        <fullName evidence="1">DUF1963 domain-containing protein</fullName>
    </submittedName>
</protein>
<gene>
    <name evidence="1" type="ORF">FNH04_30015</name>
</gene>